<dbReference type="Proteomes" id="UP000297540">
    <property type="component" value="Unassembled WGS sequence"/>
</dbReference>
<evidence type="ECO:0000256" key="2">
    <source>
        <dbReference type="ARBA" id="ARBA00023315"/>
    </source>
</evidence>
<gene>
    <name evidence="4" type="ORF">E2R66_00040</name>
</gene>
<evidence type="ECO:0000256" key="1">
    <source>
        <dbReference type="ARBA" id="ARBA00022679"/>
    </source>
</evidence>
<dbReference type="InterPro" id="IPR016181">
    <property type="entry name" value="Acyl_CoA_acyltransferase"/>
</dbReference>
<dbReference type="RefSeq" id="WP_133230135.1">
    <property type="nucleotide sequence ID" value="NZ_SOZE01000001.1"/>
</dbReference>
<dbReference type="OrthoDB" id="9805924at2"/>
<dbReference type="InterPro" id="IPR051016">
    <property type="entry name" value="Diverse_Substrate_AcTransf"/>
</dbReference>
<dbReference type="EMBL" id="SOZE01000001">
    <property type="protein sequence ID" value="TFF40612.1"/>
    <property type="molecule type" value="Genomic_DNA"/>
</dbReference>
<dbReference type="PROSITE" id="PS51186">
    <property type="entry name" value="GNAT"/>
    <property type="match status" value="1"/>
</dbReference>
<feature type="domain" description="N-acetyltransferase" evidence="3">
    <location>
        <begin position="3"/>
        <end position="156"/>
    </location>
</feature>
<dbReference type="PANTHER" id="PTHR10545:SF29">
    <property type="entry name" value="GH14572P-RELATED"/>
    <property type="match status" value="1"/>
</dbReference>
<keyword evidence="1 4" id="KW-0808">Transferase</keyword>
<dbReference type="InterPro" id="IPR000182">
    <property type="entry name" value="GNAT_dom"/>
</dbReference>
<comment type="caution">
    <text evidence="4">The sequence shown here is derived from an EMBL/GenBank/DDBJ whole genome shotgun (WGS) entry which is preliminary data.</text>
</comment>
<name>A0A4Y8SNY6_9SPHI</name>
<reference evidence="4 5" key="1">
    <citation type="journal article" date="2017" name="Int. J. Syst. Evol. Microbiol.">
        <title>Mucilaginibacterpsychrotolerans sp. nov., isolated from peatlands.</title>
        <authorList>
            <person name="Deng Y."/>
            <person name="Shen L."/>
            <person name="Xu B."/>
            <person name="Liu Y."/>
            <person name="Gu Z."/>
            <person name="Liu H."/>
            <person name="Zhou Y."/>
        </authorList>
    </citation>
    <scope>NUCLEOTIDE SEQUENCE [LARGE SCALE GENOMIC DNA]</scope>
    <source>
        <strain evidence="4 5">NH7-4</strain>
    </source>
</reference>
<dbReference type="GO" id="GO:0008080">
    <property type="term" value="F:N-acetyltransferase activity"/>
    <property type="evidence" value="ECO:0007669"/>
    <property type="project" value="TreeGrafter"/>
</dbReference>
<keyword evidence="2" id="KW-0012">Acyltransferase</keyword>
<evidence type="ECO:0000259" key="3">
    <source>
        <dbReference type="PROSITE" id="PS51186"/>
    </source>
</evidence>
<dbReference type="CDD" id="cd04301">
    <property type="entry name" value="NAT_SF"/>
    <property type="match status" value="1"/>
</dbReference>
<dbReference type="Gene3D" id="3.40.630.30">
    <property type="match status" value="1"/>
</dbReference>
<organism evidence="4 5">
    <name type="scientific">Mucilaginibacter psychrotolerans</name>
    <dbReference type="NCBI Taxonomy" id="1524096"/>
    <lineage>
        <taxon>Bacteria</taxon>
        <taxon>Pseudomonadati</taxon>
        <taxon>Bacteroidota</taxon>
        <taxon>Sphingobacteriia</taxon>
        <taxon>Sphingobacteriales</taxon>
        <taxon>Sphingobacteriaceae</taxon>
        <taxon>Mucilaginibacter</taxon>
    </lineage>
</organism>
<evidence type="ECO:0000313" key="4">
    <source>
        <dbReference type="EMBL" id="TFF40612.1"/>
    </source>
</evidence>
<protein>
    <submittedName>
        <fullName evidence="4">GNAT family N-acetyltransferase</fullName>
    </submittedName>
</protein>
<proteinExistence type="predicted"/>
<dbReference type="PANTHER" id="PTHR10545">
    <property type="entry name" value="DIAMINE N-ACETYLTRANSFERASE"/>
    <property type="match status" value="1"/>
</dbReference>
<accession>A0A4Y8SNY6</accession>
<evidence type="ECO:0000313" key="5">
    <source>
        <dbReference type="Proteomes" id="UP000297540"/>
    </source>
</evidence>
<sequence>MEYKIREAQPTDIPQLMPLIAAHAEYEKAAFKPDGKAERLAEALFVSKRLHGLVVKQGGELIGYATYTYDYATWDAAEFMYLDCLFLVEEARGQKIGEQIINLLKDIATARGCINIQWQTPDFNEPAIRFYKRNMAKGLNKVRFTLNLGESKTIIG</sequence>
<dbReference type="SUPFAM" id="SSF55729">
    <property type="entry name" value="Acyl-CoA N-acyltransferases (Nat)"/>
    <property type="match status" value="1"/>
</dbReference>
<dbReference type="AlphaFoldDB" id="A0A4Y8SNY6"/>
<dbReference type="Pfam" id="PF00583">
    <property type="entry name" value="Acetyltransf_1"/>
    <property type="match status" value="1"/>
</dbReference>
<keyword evidence="5" id="KW-1185">Reference proteome</keyword>